<accession>A0ABV3X0Z6</accession>
<dbReference type="Pfam" id="PF13692">
    <property type="entry name" value="Glyco_trans_1_4"/>
    <property type="match status" value="1"/>
</dbReference>
<keyword evidence="1" id="KW-0328">Glycosyltransferase</keyword>
<dbReference type="Gene3D" id="3.40.50.2000">
    <property type="entry name" value="Glycogen Phosphorylase B"/>
    <property type="match status" value="2"/>
</dbReference>
<keyword evidence="2" id="KW-1185">Reference proteome</keyword>
<evidence type="ECO:0000313" key="1">
    <source>
        <dbReference type="EMBL" id="MEX4010196.1"/>
    </source>
</evidence>
<dbReference type="EMBL" id="JAZHFV010000010">
    <property type="protein sequence ID" value="MEX4010196.1"/>
    <property type="molecule type" value="Genomic_DNA"/>
</dbReference>
<protein>
    <submittedName>
        <fullName evidence="1">Glycosyltransferase</fullName>
        <ecNumber evidence="1">2.4.-.-</ecNumber>
    </submittedName>
</protein>
<name>A0ABV3X0Z6_9HYPH</name>
<comment type="caution">
    <text evidence="1">The sequence shown here is derived from an EMBL/GenBank/DDBJ whole genome shotgun (WGS) entry which is preliminary data.</text>
</comment>
<reference evidence="1 2" key="1">
    <citation type="submission" date="2024-01" db="EMBL/GenBank/DDBJ databases">
        <title>New evidence supports the origin of RcGTA from prophage.</title>
        <authorList>
            <person name="Xu Y."/>
            <person name="Liu B."/>
            <person name="Chen F."/>
        </authorList>
    </citation>
    <scope>NUCLEOTIDE SEQUENCE [LARGE SCALE GENOMIC DNA]</scope>
    <source>
        <strain evidence="1 2">CBW1107-2</strain>
    </source>
</reference>
<dbReference type="RefSeq" id="WP_368804919.1">
    <property type="nucleotide sequence ID" value="NZ_JAZHFV010000010.1"/>
</dbReference>
<dbReference type="SUPFAM" id="SSF53756">
    <property type="entry name" value="UDP-Glycosyltransferase/glycogen phosphorylase"/>
    <property type="match status" value="1"/>
</dbReference>
<keyword evidence="1" id="KW-0808">Transferase</keyword>
<dbReference type="GO" id="GO:0016757">
    <property type="term" value="F:glycosyltransferase activity"/>
    <property type="evidence" value="ECO:0007669"/>
    <property type="project" value="UniProtKB-KW"/>
</dbReference>
<organism evidence="1 2">
    <name type="scientific">Neoaquamicrobium sediminum</name>
    <dbReference type="NCBI Taxonomy" id="1849104"/>
    <lineage>
        <taxon>Bacteria</taxon>
        <taxon>Pseudomonadati</taxon>
        <taxon>Pseudomonadota</taxon>
        <taxon>Alphaproteobacteria</taxon>
        <taxon>Hyphomicrobiales</taxon>
        <taxon>Phyllobacteriaceae</taxon>
        <taxon>Neoaquamicrobium</taxon>
    </lineage>
</organism>
<evidence type="ECO:0000313" key="2">
    <source>
        <dbReference type="Proteomes" id="UP001559025"/>
    </source>
</evidence>
<dbReference type="EC" id="2.4.-.-" evidence="1"/>
<dbReference type="PANTHER" id="PTHR12526">
    <property type="entry name" value="GLYCOSYLTRANSFERASE"/>
    <property type="match status" value="1"/>
</dbReference>
<sequence>MQRQNDRPSLLNFGIKVKSIRTTFICNDGEYFLRHRRQVADVLAAAGHDVTVLVGGPPLSPERLGQWRHINVSVDRFTFHPLSDLRLFFASLREIAVNRPRYIQLITLKPAVFSGLAAVTARLIGRGPERIVVTIPGLGRLMSPGSEHNGAGAGATRKVVGAVIRFLSRRRNVFFTFETPTDRDHWLSLGYIRPETSMAIAGAGVDPSRFHPGEARQKREAVRVLFASRLLRAKGLDAFVDVARRLSGTGKVEFLVAGMVEPHDPDGYSPAQLAGEPSITFLGESSDMPSLLRDVDLVCLPTRYGEGIPRILIEAAASGLPSIASDVPGCTHIVEDGVSGTIIPVSPQAGMADRLEAAIRHYLDNPALLRSHGSAAYAHFQQGEFTEDAVNRRIIELLTGSPLTAEAG</sequence>
<dbReference type="Proteomes" id="UP001559025">
    <property type="component" value="Unassembled WGS sequence"/>
</dbReference>
<proteinExistence type="predicted"/>
<gene>
    <name evidence="1" type="ORF">V1479_23020</name>
</gene>